<accession>A0ABX1GU98</accession>
<name>A0ABX1GU98_9FLAO</name>
<sequence>DNGCPYLITLVVDEYPATPDETIEETVCEGDTFTYEGEEYAAGTYEFPQTDDNGCPYLITLVVDEFDPASVEAGDDETICEGEEVTLTATGDGTFMWFVDGSDDMIGMEASLTVAPETSTTYRVKVTTQDGCEAEDTVTVTITEKVLIGDFVWEDANNNGVQDEGESGVFGVTVSLYQCVDDVNDGGVFVESMITNRFGLYQFEVCPNSGSYYIVFSDIPDGFEFTSQDSESDDSVDSDADAGGVTDCFEIFEDDDMTRDAGIKQSRQLFIGNKVRFRDPANTYVRRNADTACLGEQLFFWIHLEEEDLNDVSRLGNGLEGYVFTWNFPNGRTFVTSDDDCSECTNSSKEQAFEIPIDEDDFGLYTIDWSAPDGASGTITFDLSLSGECLEDGTRPSGVDSRITQISPNPATSGGSVNIAINTRNGSITTAETGVFFSARTGRQKSATVNIALYDMSGRIIAFARPYNVYPGSDVVNYQLGSLETGTYLIQVIGDGWKDTAKLIVK</sequence>
<gene>
    <name evidence="5" type="ORF">HCU67_16380</name>
</gene>
<dbReference type="Pfam" id="PF17210">
    <property type="entry name" value="SdrD_B"/>
    <property type="match status" value="1"/>
</dbReference>
<dbReference type="InterPro" id="IPR026444">
    <property type="entry name" value="Secre_tail"/>
</dbReference>
<dbReference type="NCBIfam" id="TIGR04183">
    <property type="entry name" value="Por_Secre_tail"/>
    <property type="match status" value="1"/>
</dbReference>
<dbReference type="Proteomes" id="UP000718451">
    <property type="component" value="Unassembled WGS sequence"/>
</dbReference>
<dbReference type="EMBL" id="JAAWWL010000004">
    <property type="protein sequence ID" value="NKI33527.1"/>
    <property type="molecule type" value="Genomic_DNA"/>
</dbReference>
<feature type="domain" description="Ig-like" evidence="4">
    <location>
        <begin position="56"/>
        <end position="141"/>
    </location>
</feature>
<dbReference type="Gene3D" id="2.60.40.10">
    <property type="entry name" value="Immunoglobulins"/>
    <property type="match status" value="2"/>
</dbReference>
<organism evidence="5 6">
    <name type="scientific">Croceivirga thetidis</name>
    <dbReference type="NCBI Taxonomy" id="2721623"/>
    <lineage>
        <taxon>Bacteria</taxon>
        <taxon>Pseudomonadati</taxon>
        <taxon>Bacteroidota</taxon>
        <taxon>Flavobacteriia</taxon>
        <taxon>Flavobacteriales</taxon>
        <taxon>Flavobacteriaceae</taxon>
        <taxon>Croceivirga</taxon>
    </lineage>
</organism>
<dbReference type="InterPro" id="IPR013783">
    <property type="entry name" value="Ig-like_fold"/>
</dbReference>
<dbReference type="RefSeq" id="WP_168553750.1">
    <property type="nucleotide sequence ID" value="NZ_JAAWWL010000004.1"/>
</dbReference>
<dbReference type="PROSITE" id="PS50835">
    <property type="entry name" value="IG_LIKE"/>
    <property type="match status" value="1"/>
</dbReference>
<dbReference type="SUPFAM" id="SSF117074">
    <property type="entry name" value="Hypothetical protein PA1324"/>
    <property type="match status" value="1"/>
</dbReference>
<evidence type="ECO:0000259" key="4">
    <source>
        <dbReference type="PROSITE" id="PS50835"/>
    </source>
</evidence>
<keyword evidence="6" id="KW-1185">Reference proteome</keyword>
<comment type="caution">
    <text evidence="5">The sequence shown here is derived from an EMBL/GenBank/DDBJ whole genome shotgun (WGS) entry which is preliminary data.</text>
</comment>
<protein>
    <submittedName>
        <fullName evidence="5">T9SS type A sorting domain-containing protein</fullName>
    </submittedName>
</protein>
<dbReference type="InterPro" id="IPR033764">
    <property type="entry name" value="Sdr_B"/>
</dbReference>
<evidence type="ECO:0000313" key="6">
    <source>
        <dbReference type="Proteomes" id="UP000718451"/>
    </source>
</evidence>
<keyword evidence="2" id="KW-0964">Secreted</keyword>
<evidence type="ECO:0000256" key="3">
    <source>
        <dbReference type="ARBA" id="ARBA00022729"/>
    </source>
</evidence>
<evidence type="ECO:0000256" key="2">
    <source>
        <dbReference type="ARBA" id="ARBA00022525"/>
    </source>
</evidence>
<evidence type="ECO:0000256" key="1">
    <source>
        <dbReference type="ARBA" id="ARBA00004613"/>
    </source>
</evidence>
<reference evidence="5 6" key="1">
    <citation type="submission" date="2020-04" db="EMBL/GenBank/DDBJ databases">
        <authorList>
            <person name="Yoon J."/>
        </authorList>
    </citation>
    <scope>NUCLEOTIDE SEQUENCE [LARGE SCALE GENOMIC DNA]</scope>
    <source>
        <strain evidence="5 6">DJ-13</strain>
    </source>
</reference>
<dbReference type="InterPro" id="IPR007110">
    <property type="entry name" value="Ig-like_dom"/>
</dbReference>
<keyword evidence="3" id="KW-0732">Signal</keyword>
<comment type="subcellular location">
    <subcellularLocation>
        <location evidence="1">Secreted</location>
    </subcellularLocation>
</comment>
<dbReference type="Pfam" id="PF19081">
    <property type="entry name" value="Ig_7"/>
    <property type="match status" value="1"/>
</dbReference>
<feature type="non-terminal residue" evidence="5">
    <location>
        <position position="1"/>
    </location>
</feature>
<evidence type="ECO:0000313" key="5">
    <source>
        <dbReference type="EMBL" id="NKI33527.1"/>
    </source>
</evidence>
<proteinExistence type="predicted"/>
<dbReference type="InterPro" id="IPR044023">
    <property type="entry name" value="Ig_7"/>
</dbReference>